<protein>
    <submittedName>
        <fullName evidence="2">Uncharacterized protein</fullName>
    </submittedName>
</protein>
<proteinExistence type="predicted"/>
<keyword evidence="1" id="KW-0472">Membrane</keyword>
<dbReference type="AlphaFoldDB" id="A0A2P2PT03"/>
<keyword evidence="1" id="KW-0812">Transmembrane</keyword>
<organism evidence="2">
    <name type="scientific">Rhizophora mucronata</name>
    <name type="common">Asiatic mangrove</name>
    <dbReference type="NCBI Taxonomy" id="61149"/>
    <lineage>
        <taxon>Eukaryota</taxon>
        <taxon>Viridiplantae</taxon>
        <taxon>Streptophyta</taxon>
        <taxon>Embryophyta</taxon>
        <taxon>Tracheophyta</taxon>
        <taxon>Spermatophyta</taxon>
        <taxon>Magnoliopsida</taxon>
        <taxon>eudicotyledons</taxon>
        <taxon>Gunneridae</taxon>
        <taxon>Pentapetalae</taxon>
        <taxon>rosids</taxon>
        <taxon>fabids</taxon>
        <taxon>Malpighiales</taxon>
        <taxon>Rhizophoraceae</taxon>
        <taxon>Rhizophora</taxon>
    </lineage>
</organism>
<keyword evidence="1" id="KW-1133">Transmembrane helix</keyword>
<sequence length="54" mass="6262">MCAWNIVIIIVSLFCYLPENFSYSSSSIAVNILSTSQRFFFFSCILFSSLYFLQ</sequence>
<name>A0A2P2PT03_RHIMU</name>
<dbReference type="EMBL" id="GGEC01077376">
    <property type="protein sequence ID" value="MBX57860.1"/>
    <property type="molecule type" value="Transcribed_RNA"/>
</dbReference>
<evidence type="ECO:0000313" key="2">
    <source>
        <dbReference type="EMBL" id="MBX57860.1"/>
    </source>
</evidence>
<accession>A0A2P2PT03</accession>
<feature type="transmembrane region" description="Helical" evidence="1">
    <location>
        <begin position="36"/>
        <end position="53"/>
    </location>
</feature>
<evidence type="ECO:0000256" key="1">
    <source>
        <dbReference type="SAM" id="Phobius"/>
    </source>
</evidence>
<reference evidence="2" key="1">
    <citation type="submission" date="2018-02" db="EMBL/GenBank/DDBJ databases">
        <title>Rhizophora mucronata_Transcriptome.</title>
        <authorList>
            <person name="Meera S.P."/>
            <person name="Sreeshan A."/>
            <person name="Augustine A."/>
        </authorList>
    </citation>
    <scope>NUCLEOTIDE SEQUENCE</scope>
    <source>
        <tissue evidence="2">Leaf</tissue>
    </source>
</reference>